<sequence length="139" mass="15712">MGRTSKEERQKVFGLRTDNMSEKVYSHLDKKARSKQLASYLIKLVEQDLKGQEPFDAKEELIEVSKNQDYMMKAIEQLTRKISTIQVAPAPSVFMPNQENNTASLENDSLKDIGKSGQLITSKVVTGSLDDEDLEDPDF</sequence>
<gene>
    <name evidence="1" type="ORF">BAGA_21035</name>
</gene>
<evidence type="ECO:0000313" key="1">
    <source>
        <dbReference type="EMBL" id="KEK22162.1"/>
    </source>
</evidence>
<protein>
    <submittedName>
        <fullName evidence="1">Uncharacterized protein</fullName>
    </submittedName>
</protein>
<dbReference type="EMBL" id="JOTM01000039">
    <property type="protein sequence ID" value="KEK22162.1"/>
    <property type="molecule type" value="Genomic_DNA"/>
</dbReference>
<keyword evidence="2" id="KW-1185">Reference proteome</keyword>
<dbReference type="RefSeq" id="WP_033678071.1">
    <property type="nucleotide sequence ID" value="NZ_JOTM01000039.1"/>
</dbReference>
<dbReference type="AlphaFoldDB" id="A0A073K6Q7"/>
<dbReference type="Proteomes" id="UP000027778">
    <property type="component" value="Unassembled WGS sequence"/>
</dbReference>
<evidence type="ECO:0000313" key="2">
    <source>
        <dbReference type="Proteomes" id="UP000027778"/>
    </source>
</evidence>
<comment type="caution">
    <text evidence="1">The sequence shown here is derived from an EMBL/GenBank/DDBJ whole genome shotgun (WGS) entry which is preliminary data.</text>
</comment>
<name>A0A073K6Q7_9BACI</name>
<dbReference type="STRING" id="574375.AZF08_26350"/>
<accession>A0A073K6Q7</accession>
<organism evidence="1 2">
    <name type="scientific">Bacillus gaemokensis</name>
    <dbReference type="NCBI Taxonomy" id="574375"/>
    <lineage>
        <taxon>Bacteria</taxon>
        <taxon>Bacillati</taxon>
        <taxon>Bacillota</taxon>
        <taxon>Bacilli</taxon>
        <taxon>Bacillales</taxon>
        <taxon>Bacillaceae</taxon>
        <taxon>Bacillus</taxon>
        <taxon>Bacillus cereus group</taxon>
    </lineage>
</organism>
<proteinExistence type="predicted"/>
<reference evidence="1 2" key="1">
    <citation type="submission" date="2014-06" db="EMBL/GenBank/DDBJ databases">
        <title>Draft genome sequence of Bacillus gaemokensis JCM 15801 (MCCC 1A00707).</title>
        <authorList>
            <person name="Lai Q."/>
            <person name="Liu Y."/>
            <person name="Shao Z."/>
        </authorList>
    </citation>
    <scope>NUCLEOTIDE SEQUENCE [LARGE SCALE GENOMIC DNA]</scope>
    <source>
        <strain evidence="1 2">JCM 15801</strain>
    </source>
</reference>